<dbReference type="Gene3D" id="1.10.260.40">
    <property type="entry name" value="lambda repressor-like DNA-binding domains"/>
    <property type="match status" value="1"/>
</dbReference>
<reference evidence="2" key="1">
    <citation type="submission" date="2022-09" db="EMBL/GenBank/DDBJ databases">
        <authorList>
            <person name="Duchaud E."/>
        </authorList>
    </citation>
    <scope>NUCLEOTIDE SEQUENCE</scope>
    <source>
        <strain evidence="2">TRV642</strain>
    </source>
</reference>
<evidence type="ECO:0000313" key="3">
    <source>
        <dbReference type="Proteomes" id="UP001152749"/>
    </source>
</evidence>
<dbReference type="SUPFAM" id="SSF47413">
    <property type="entry name" value="lambda repressor-like DNA-binding domains"/>
    <property type="match status" value="1"/>
</dbReference>
<dbReference type="Pfam" id="PF01381">
    <property type="entry name" value="HTH_3"/>
    <property type="match status" value="1"/>
</dbReference>
<dbReference type="Proteomes" id="UP001152749">
    <property type="component" value="Chromosome"/>
</dbReference>
<gene>
    <name evidence="2" type="ORF">TRV642_2794</name>
</gene>
<dbReference type="RefSeq" id="WP_263360486.1">
    <property type="nucleotide sequence ID" value="NZ_OX336425.1"/>
</dbReference>
<evidence type="ECO:0000313" key="2">
    <source>
        <dbReference type="EMBL" id="CAI2767641.1"/>
    </source>
</evidence>
<organism evidence="2 3">
    <name type="scientific">Flavobacterium collinsii</name>
    <dbReference type="NCBI Taxonomy" id="1114861"/>
    <lineage>
        <taxon>Bacteria</taxon>
        <taxon>Pseudomonadati</taxon>
        <taxon>Bacteroidota</taxon>
        <taxon>Flavobacteriia</taxon>
        <taxon>Flavobacteriales</taxon>
        <taxon>Flavobacteriaceae</taxon>
        <taxon>Flavobacterium</taxon>
    </lineage>
</organism>
<dbReference type="KEGG" id="fcs:TRV642_2794"/>
<dbReference type="InterPro" id="IPR010982">
    <property type="entry name" value="Lambda_DNA-bd_dom_sf"/>
</dbReference>
<dbReference type="PROSITE" id="PS50943">
    <property type="entry name" value="HTH_CROC1"/>
    <property type="match status" value="1"/>
</dbReference>
<dbReference type="CDD" id="cd00093">
    <property type="entry name" value="HTH_XRE"/>
    <property type="match status" value="1"/>
</dbReference>
<protein>
    <submittedName>
        <fullName evidence="2">HTH cro/C1-type domain-containing protein</fullName>
    </submittedName>
</protein>
<dbReference type="GO" id="GO:0003677">
    <property type="term" value="F:DNA binding"/>
    <property type="evidence" value="ECO:0007669"/>
    <property type="project" value="InterPro"/>
</dbReference>
<dbReference type="AlphaFoldDB" id="A0A9W4TKJ3"/>
<sequence length="105" mass="11789">MEIGKVIKLLIKKRNMKQVEVAKLIGKSPTALSQIISGTFKPQSETLEKLSEVLNVPVAVIHFLSISENDVPKEKLPLYKILAPSIENYLIDIFSVDKEDLTLKE</sequence>
<evidence type="ECO:0000259" key="1">
    <source>
        <dbReference type="PROSITE" id="PS50943"/>
    </source>
</evidence>
<accession>A0A9W4TKJ3</accession>
<name>A0A9W4TKJ3_9FLAO</name>
<feature type="domain" description="HTH cro/C1-type" evidence="1">
    <location>
        <begin position="7"/>
        <end position="61"/>
    </location>
</feature>
<dbReference type="EMBL" id="OX336425">
    <property type="protein sequence ID" value="CAI2767641.1"/>
    <property type="molecule type" value="Genomic_DNA"/>
</dbReference>
<dbReference type="InterPro" id="IPR001387">
    <property type="entry name" value="Cro/C1-type_HTH"/>
</dbReference>
<dbReference type="SMART" id="SM00530">
    <property type="entry name" value="HTH_XRE"/>
    <property type="match status" value="1"/>
</dbReference>
<proteinExistence type="predicted"/>